<dbReference type="SUPFAM" id="SSF54211">
    <property type="entry name" value="Ribosomal protein S5 domain 2-like"/>
    <property type="match status" value="1"/>
</dbReference>
<evidence type="ECO:0000256" key="6">
    <source>
        <dbReference type="ARBA" id="ARBA00023016"/>
    </source>
</evidence>
<dbReference type="SUPFAM" id="SSF54495">
    <property type="entry name" value="UBC-like"/>
    <property type="match status" value="1"/>
</dbReference>
<dbReference type="PANTHER" id="PTHR16301">
    <property type="entry name" value="IMPACT-RELATED"/>
    <property type="match status" value="1"/>
</dbReference>
<organism evidence="9 10">
    <name type="scientific">Sanghuangporus baumii</name>
    <name type="common">Phellinus baumii</name>
    <dbReference type="NCBI Taxonomy" id="108892"/>
    <lineage>
        <taxon>Eukaryota</taxon>
        <taxon>Fungi</taxon>
        <taxon>Dikarya</taxon>
        <taxon>Basidiomycota</taxon>
        <taxon>Agaricomycotina</taxon>
        <taxon>Agaricomycetes</taxon>
        <taxon>Hymenochaetales</taxon>
        <taxon>Hymenochaetaceae</taxon>
        <taxon>Sanghuangporus</taxon>
    </lineage>
</organism>
<dbReference type="PANTHER" id="PTHR16301:SF24">
    <property type="entry name" value="RWD DOMAIN-CONTAINING PROTEIN"/>
    <property type="match status" value="1"/>
</dbReference>
<keyword evidence="10" id="KW-1185">Reference proteome</keyword>
<sequence>MNSNDSSQSDKLREDDAQELDNLTQELSLDPAYEQIISEIGVLQSIYGEDSHDSIKAWKPNGSNGNGGIGSDEKAVRYEVHLGLPPPHDSPEARFRVLVSLPRSYPSSSPPQFQLLSRYIGPFGVDADLFGAVLRTFISSRGGVEFLPGSECVFDGLENVRERVAAWYSERLSEEKTQELVREDEKERIQEIKRGKERDVSTDTIVGSSSKEQEHPDALPDGLTLAISEPIVDRKSVFIGRACRITNPVQVPTILSHLMADRRISRAAHPIINAWRCRTNGVLHQDNDDDGETAAGGRLAHLLQILDVDNVLVIVTRYFGGIHLGPDRFKHINQAARNALELGGFLDTPDERKNTSRLKKKG</sequence>
<comment type="similarity">
    <text evidence="2">Belongs to the IMPACT family.</text>
</comment>
<dbReference type="GO" id="GO:0005737">
    <property type="term" value="C:cytoplasm"/>
    <property type="evidence" value="ECO:0007669"/>
    <property type="project" value="UniProtKB-SubCell"/>
</dbReference>
<gene>
    <name evidence="9" type="ORF">A7U60_g5418</name>
</gene>
<keyword evidence="3" id="KW-0963">Cytoplasm</keyword>
<dbReference type="Proteomes" id="UP000757232">
    <property type="component" value="Unassembled WGS sequence"/>
</dbReference>
<evidence type="ECO:0000256" key="2">
    <source>
        <dbReference type="ARBA" id="ARBA00007665"/>
    </source>
</evidence>
<reference evidence="9" key="1">
    <citation type="submission" date="2016-06" db="EMBL/GenBank/DDBJ databases">
        <title>Draft Genome sequence of the fungus Inonotus baumii.</title>
        <authorList>
            <person name="Zhu H."/>
            <person name="Lin W."/>
        </authorList>
    </citation>
    <scope>NUCLEOTIDE SEQUENCE</scope>
    <source>
        <strain evidence="9">821</strain>
    </source>
</reference>
<feature type="region of interest" description="Disordered" evidence="7">
    <location>
        <begin position="1"/>
        <end position="28"/>
    </location>
</feature>
<evidence type="ECO:0000313" key="10">
    <source>
        <dbReference type="Proteomes" id="UP000757232"/>
    </source>
</evidence>
<keyword evidence="6" id="KW-0346">Stress response</keyword>
<keyword evidence="5" id="KW-0810">Translation regulation</keyword>
<dbReference type="InterPro" id="IPR001498">
    <property type="entry name" value="Impact_N"/>
</dbReference>
<dbReference type="Pfam" id="PF01205">
    <property type="entry name" value="Impact_N"/>
    <property type="match status" value="1"/>
</dbReference>
<evidence type="ECO:0000256" key="5">
    <source>
        <dbReference type="ARBA" id="ARBA00022845"/>
    </source>
</evidence>
<comment type="caution">
    <text evidence="9">The sequence shown here is derived from an EMBL/GenBank/DDBJ whole genome shotgun (WGS) entry which is preliminary data.</text>
</comment>
<dbReference type="EMBL" id="LNZH02000191">
    <property type="protein sequence ID" value="OCB87513.1"/>
    <property type="molecule type" value="Genomic_DNA"/>
</dbReference>
<dbReference type="InterPro" id="IPR036956">
    <property type="entry name" value="Impact_N_sf"/>
</dbReference>
<dbReference type="InterPro" id="IPR006575">
    <property type="entry name" value="RWD_dom"/>
</dbReference>
<evidence type="ECO:0000256" key="7">
    <source>
        <dbReference type="SAM" id="MobiDB-lite"/>
    </source>
</evidence>
<dbReference type="InterPro" id="IPR020568">
    <property type="entry name" value="Ribosomal_Su5_D2-typ_SF"/>
</dbReference>
<dbReference type="PROSITE" id="PS50908">
    <property type="entry name" value="RWD"/>
    <property type="match status" value="1"/>
</dbReference>
<feature type="domain" description="RWD" evidence="8">
    <location>
        <begin position="38"/>
        <end position="167"/>
    </location>
</feature>
<dbReference type="Pfam" id="PF05773">
    <property type="entry name" value="RWD"/>
    <property type="match status" value="1"/>
</dbReference>
<accession>A0A9Q5N8C6</accession>
<evidence type="ECO:0000259" key="8">
    <source>
        <dbReference type="PROSITE" id="PS50908"/>
    </source>
</evidence>
<dbReference type="Gene3D" id="3.30.230.30">
    <property type="entry name" value="Impact, N-terminal domain"/>
    <property type="match status" value="1"/>
</dbReference>
<dbReference type="AlphaFoldDB" id="A0A9Q5N8C6"/>
<dbReference type="GO" id="GO:0140469">
    <property type="term" value="P:GCN2-mediated signaling"/>
    <property type="evidence" value="ECO:0007669"/>
    <property type="project" value="TreeGrafter"/>
</dbReference>
<dbReference type="GO" id="GO:0006446">
    <property type="term" value="P:regulation of translational initiation"/>
    <property type="evidence" value="ECO:0007669"/>
    <property type="project" value="TreeGrafter"/>
</dbReference>
<dbReference type="InterPro" id="IPR016135">
    <property type="entry name" value="UBQ-conjugating_enzyme/RWD"/>
</dbReference>
<evidence type="ECO:0000256" key="1">
    <source>
        <dbReference type="ARBA" id="ARBA00004496"/>
    </source>
</evidence>
<evidence type="ECO:0000256" key="3">
    <source>
        <dbReference type="ARBA" id="ARBA00022490"/>
    </source>
</evidence>
<dbReference type="InterPro" id="IPR023582">
    <property type="entry name" value="Impact"/>
</dbReference>
<name>A0A9Q5N8C6_SANBA</name>
<feature type="region of interest" description="Disordered" evidence="7">
    <location>
        <begin position="200"/>
        <end position="220"/>
    </location>
</feature>
<evidence type="ECO:0000313" key="9">
    <source>
        <dbReference type="EMBL" id="OCB87513.1"/>
    </source>
</evidence>
<keyword evidence="4" id="KW-0678">Repressor</keyword>
<dbReference type="OrthoDB" id="69641at2759"/>
<evidence type="ECO:0000256" key="4">
    <source>
        <dbReference type="ARBA" id="ARBA00022491"/>
    </source>
</evidence>
<dbReference type="Gene3D" id="3.10.110.10">
    <property type="entry name" value="Ubiquitin Conjugating Enzyme"/>
    <property type="match status" value="1"/>
</dbReference>
<proteinExistence type="inferred from homology"/>
<comment type="subcellular location">
    <subcellularLocation>
        <location evidence="1">Cytoplasm</location>
    </subcellularLocation>
</comment>
<protein>
    <submittedName>
        <fullName evidence="9">UPF0029-domain-containing protein</fullName>
    </submittedName>
</protein>